<protein>
    <submittedName>
        <fullName evidence="1">Uncharacterized protein</fullName>
    </submittedName>
</protein>
<sequence length="57" mass="6596">MDNDPIIRNLYGYPIHTSAKELMQAESRRTKVEALKRVLGEKYLLAPLTKKLDKPLK</sequence>
<evidence type="ECO:0000313" key="1">
    <source>
        <dbReference type="EMBL" id="CAB5222807.1"/>
    </source>
</evidence>
<organism evidence="1">
    <name type="scientific">uncultured Caudovirales phage</name>
    <dbReference type="NCBI Taxonomy" id="2100421"/>
    <lineage>
        <taxon>Viruses</taxon>
        <taxon>Duplodnaviria</taxon>
        <taxon>Heunggongvirae</taxon>
        <taxon>Uroviricota</taxon>
        <taxon>Caudoviricetes</taxon>
        <taxon>Peduoviridae</taxon>
        <taxon>Maltschvirus</taxon>
        <taxon>Maltschvirus maltsch</taxon>
    </lineage>
</organism>
<gene>
    <name evidence="1" type="ORF">UFOVP367_41</name>
</gene>
<name>A0A6J7WYE9_9CAUD</name>
<reference evidence="1" key="1">
    <citation type="submission" date="2020-05" db="EMBL/GenBank/DDBJ databases">
        <authorList>
            <person name="Chiriac C."/>
            <person name="Salcher M."/>
            <person name="Ghai R."/>
            <person name="Kavagutti S V."/>
        </authorList>
    </citation>
    <scope>NUCLEOTIDE SEQUENCE</scope>
</reference>
<dbReference type="EMBL" id="LR798310">
    <property type="protein sequence ID" value="CAB5222807.1"/>
    <property type="molecule type" value="Genomic_DNA"/>
</dbReference>
<accession>A0A6J7WYE9</accession>
<proteinExistence type="predicted"/>